<gene>
    <name evidence="2" type="ORF">TAV2_LOCUS22449</name>
</gene>
<dbReference type="InterPro" id="IPR004179">
    <property type="entry name" value="Sec63-dom"/>
</dbReference>
<dbReference type="Gene3D" id="1.10.3380.10">
    <property type="entry name" value="Sec63 N-terminal domain-like domain"/>
    <property type="match status" value="1"/>
</dbReference>
<dbReference type="AlphaFoldDB" id="A0AAU9T0W6"/>
<feature type="non-terminal residue" evidence="2">
    <location>
        <position position="152"/>
    </location>
</feature>
<protein>
    <recommendedName>
        <fullName evidence="1">SEC63 domain-containing protein</fullName>
    </recommendedName>
</protein>
<feature type="domain" description="SEC63" evidence="1">
    <location>
        <begin position="4"/>
        <end position="106"/>
    </location>
</feature>
<keyword evidence="3" id="KW-1185">Reference proteome</keyword>
<name>A0AAU9T0W6_THLAR</name>
<dbReference type="SUPFAM" id="SSF158702">
    <property type="entry name" value="Sec63 N-terminal domain-like"/>
    <property type="match status" value="1"/>
</dbReference>
<evidence type="ECO:0000313" key="3">
    <source>
        <dbReference type="Proteomes" id="UP000836841"/>
    </source>
</evidence>
<feature type="non-terminal residue" evidence="2">
    <location>
        <position position="1"/>
    </location>
</feature>
<proteinExistence type="predicted"/>
<sequence>TGDIKLYQLFLLSEKFKYGIVRKDEKIELAKLLDRVPIPINESLEEPSAKINVLFHLRWSSLPKFVISNGWLMQPLFEVVLRRGWTQLAEKVLNLCKMISKRMWSVQTTRKMVSKRMWSVQTPLQQFNGISNEILMKLEKRDIVWEHLYTCV</sequence>
<organism evidence="2 3">
    <name type="scientific">Thlaspi arvense</name>
    <name type="common">Field penny-cress</name>
    <dbReference type="NCBI Taxonomy" id="13288"/>
    <lineage>
        <taxon>Eukaryota</taxon>
        <taxon>Viridiplantae</taxon>
        <taxon>Streptophyta</taxon>
        <taxon>Embryophyta</taxon>
        <taxon>Tracheophyta</taxon>
        <taxon>Spermatophyta</taxon>
        <taxon>Magnoliopsida</taxon>
        <taxon>eudicotyledons</taxon>
        <taxon>Gunneridae</taxon>
        <taxon>Pentapetalae</taxon>
        <taxon>rosids</taxon>
        <taxon>malvids</taxon>
        <taxon>Brassicales</taxon>
        <taxon>Brassicaceae</taxon>
        <taxon>Thlaspideae</taxon>
        <taxon>Thlaspi</taxon>
    </lineage>
</organism>
<accession>A0AAU9T0W6</accession>
<comment type="caution">
    <text evidence="2">The sequence shown here is derived from an EMBL/GenBank/DDBJ whole genome shotgun (WGS) entry which is preliminary data.</text>
</comment>
<reference evidence="2 3" key="1">
    <citation type="submission" date="2022-03" db="EMBL/GenBank/DDBJ databases">
        <authorList>
            <person name="Nunn A."/>
            <person name="Chopra R."/>
            <person name="Nunn A."/>
            <person name="Contreras Garrido A."/>
        </authorList>
    </citation>
    <scope>NUCLEOTIDE SEQUENCE [LARGE SCALE GENOMIC DNA]</scope>
</reference>
<dbReference type="Gene3D" id="1.10.150.20">
    <property type="entry name" value="5' to 3' exonuclease, C-terminal subdomain"/>
    <property type="match status" value="1"/>
</dbReference>
<evidence type="ECO:0000259" key="1">
    <source>
        <dbReference type="Pfam" id="PF02889"/>
    </source>
</evidence>
<dbReference type="Pfam" id="PF02889">
    <property type="entry name" value="Sec63"/>
    <property type="match status" value="1"/>
</dbReference>
<evidence type="ECO:0000313" key="2">
    <source>
        <dbReference type="EMBL" id="CAH2075754.1"/>
    </source>
</evidence>
<dbReference type="Proteomes" id="UP000836841">
    <property type="component" value="Unassembled WGS sequence"/>
</dbReference>
<dbReference type="EMBL" id="CAJVSB020000879">
    <property type="protein sequence ID" value="CAH2075754.1"/>
    <property type="molecule type" value="Genomic_DNA"/>
</dbReference>